<feature type="transmembrane region" description="Helical" evidence="8">
    <location>
        <begin position="1040"/>
        <end position="1060"/>
    </location>
</feature>
<dbReference type="GO" id="GO:0016020">
    <property type="term" value="C:membrane"/>
    <property type="evidence" value="ECO:0007669"/>
    <property type="project" value="UniProtKB-SubCell"/>
</dbReference>
<feature type="domain" description="ABC transporter" evidence="9">
    <location>
        <begin position="15"/>
        <end position="272"/>
    </location>
</feature>
<feature type="transmembrane region" description="Helical" evidence="8">
    <location>
        <begin position="397"/>
        <end position="418"/>
    </location>
</feature>
<dbReference type="PANTHER" id="PTHR48041:SF119">
    <property type="entry name" value="ROA1P"/>
    <property type="match status" value="1"/>
</dbReference>
<evidence type="ECO:0000313" key="10">
    <source>
        <dbReference type="EMBL" id="ERF70053.1"/>
    </source>
</evidence>
<feature type="transmembrane region" description="Helical" evidence="8">
    <location>
        <begin position="447"/>
        <end position="466"/>
    </location>
</feature>
<feature type="domain" description="ABC transporter" evidence="9">
    <location>
        <begin position="667"/>
        <end position="920"/>
    </location>
</feature>
<feature type="transmembrane region" description="Helical" evidence="8">
    <location>
        <begin position="1154"/>
        <end position="1174"/>
    </location>
</feature>
<keyword evidence="5" id="KW-0067">ATP-binding</keyword>
<dbReference type="InterPro" id="IPR013525">
    <property type="entry name" value="ABC2_TM"/>
</dbReference>
<comment type="subcellular location">
    <subcellularLocation>
        <location evidence="1">Membrane</location>
        <topology evidence="1">Multi-pass membrane protein</topology>
    </subcellularLocation>
</comment>
<feature type="transmembrane region" description="Helical" evidence="8">
    <location>
        <begin position="1116"/>
        <end position="1142"/>
    </location>
</feature>
<dbReference type="Gene3D" id="3.40.50.300">
    <property type="entry name" value="P-loop containing nucleotide triphosphate hydrolases"/>
    <property type="match status" value="2"/>
</dbReference>
<accession>U1GDA2</accession>
<dbReference type="PROSITE" id="PS50893">
    <property type="entry name" value="ABC_TRANSPORTER_2"/>
    <property type="match status" value="2"/>
</dbReference>
<feature type="transmembrane region" description="Helical" evidence="8">
    <location>
        <begin position="1007"/>
        <end position="1028"/>
    </location>
</feature>
<dbReference type="InterPro" id="IPR050352">
    <property type="entry name" value="ABCG_transporters"/>
</dbReference>
<dbReference type="InterPro" id="IPR003593">
    <property type="entry name" value="AAA+_ATPase"/>
</dbReference>
<evidence type="ECO:0000256" key="7">
    <source>
        <dbReference type="ARBA" id="ARBA00023136"/>
    </source>
</evidence>
<dbReference type="GO" id="GO:0140359">
    <property type="term" value="F:ABC-type transporter activity"/>
    <property type="evidence" value="ECO:0007669"/>
    <property type="project" value="InterPro"/>
</dbReference>
<feature type="transmembrane region" description="Helical" evidence="8">
    <location>
        <begin position="1090"/>
        <end position="1110"/>
    </location>
</feature>
<keyword evidence="11" id="KW-1185">Reference proteome</keyword>
<dbReference type="PANTHER" id="PTHR48041">
    <property type="entry name" value="ABC TRANSPORTER G FAMILY MEMBER 28"/>
    <property type="match status" value="1"/>
</dbReference>
<evidence type="ECO:0000259" key="9">
    <source>
        <dbReference type="PROSITE" id="PS50893"/>
    </source>
</evidence>
<keyword evidence="3 8" id="KW-0812">Transmembrane</keyword>
<dbReference type="HOGENOM" id="CLU_000604_57_4_1"/>
<protein>
    <recommendedName>
        <fullName evidence="9">ABC transporter domain-containing protein</fullName>
    </recommendedName>
</protein>
<dbReference type="InterPro" id="IPR003439">
    <property type="entry name" value="ABC_transporter-like_ATP-bd"/>
</dbReference>
<reference evidence="11" key="1">
    <citation type="journal article" date="2014" name="BMC Genomics">
        <title>Genome characteristics reveal the impact of lichenization on lichen-forming fungus Endocarpon pusillum Hedwig (Verrucariales, Ascomycota).</title>
        <authorList>
            <person name="Wang Y.-Y."/>
            <person name="Liu B."/>
            <person name="Zhang X.-Y."/>
            <person name="Zhou Q.-M."/>
            <person name="Zhang T."/>
            <person name="Li H."/>
            <person name="Yu Y.-F."/>
            <person name="Zhang X.-L."/>
            <person name="Hao X.-Y."/>
            <person name="Wang M."/>
            <person name="Wang L."/>
            <person name="Wei J.-C."/>
        </authorList>
    </citation>
    <scope>NUCLEOTIDE SEQUENCE [LARGE SCALE GENOMIC DNA]</scope>
    <source>
        <strain evidence="11">Z07020 / HMAS-L-300199</strain>
    </source>
</reference>
<dbReference type="eggNOG" id="KOG0065">
    <property type="taxonomic scope" value="Eukaryota"/>
</dbReference>
<feature type="transmembrane region" description="Helical" evidence="8">
    <location>
        <begin position="472"/>
        <end position="499"/>
    </location>
</feature>
<dbReference type="GO" id="GO:0016887">
    <property type="term" value="F:ATP hydrolysis activity"/>
    <property type="evidence" value="ECO:0007669"/>
    <property type="project" value="InterPro"/>
</dbReference>
<dbReference type="InterPro" id="IPR017871">
    <property type="entry name" value="ABC_transporter-like_CS"/>
</dbReference>
<dbReference type="Pfam" id="PF19055">
    <property type="entry name" value="ABC2_membrane_7"/>
    <property type="match status" value="2"/>
</dbReference>
<feature type="transmembrane region" description="Helical" evidence="8">
    <location>
        <begin position="599"/>
        <end position="625"/>
    </location>
</feature>
<dbReference type="EMBL" id="KE721359">
    <property type="protein sequence ID" value="ERF70053.1"/>
    <property type="molecule type" value="Genomic_DNA"/>
</dbReference>
<dbReference type="Pfam" id="PF00005">
    <property type="entry name" value="ABC_tran"/>
    <property type="match status" value="2"/>
</dbReference>
<evidence type="ECO:0000256" key="5">
    <source>
        <dbReference type="ARBA" id="ARBA00022840"/>
    </source>
</evidence>
<dbReference type="OrthoDB" id="66620at2759"/>
<sequence>MASSHLAHGVHPVSLDVENLTITFMRPRPRLSIWAPKGTSEQQLSSHRILDDLNIRIPHCSLTAILGASGSGKTSLLNAMAGRFRGNGIESSGQILYNKSLKPCRFRMAYLVQTDGLLPSLTVRETLWYAAGLRAAYVKSSQEHMELVDSVIQELNLEGCADTVIGDDRRGCSGGEKRRVSLGVQLLANPSVLFCDEATTGLDATNAYGLTQALKRLTSKGRTIVGTFHQPRSEIWSLFDRVVILAQGSLIYSGPMDECVGYFTRLGHPLPSLVNPAEFVIDLAAIDSRTHQLHRATNARVETLKGAWKLDRVADTSKVWEASITSNDIKILPQEDTVSRFVREVKFQTARTFKTTLRDRMGLLGIAIEVLVISLITGWIFINLDESLSGIRSREGGLYAAPGFQGYIILVFEVFRLSDEIKLFDREREDGVVGVWSFLLSRRLAKLFLEDLPVPLIFSVIYYFMAGFRREAAQFFVFFVIMVLGQYLAVTFAMLCVCISREVATSSLLANTNYTLQTMCSGFIIQSNQIPMYVRWLKYVAYAWFTNGALYTNEFLAHTDNPYGRFYDCPYPGGAENSQCRPYTGLFIMDSLGFPTESWLWRPILILVGFTLAFNFGAAVALHLVRPGVSGLIREPLSKDESKVINTASNAASNAATKSSRPIGITLQDFNLSIYKRRTPFTKPSRIPILKNVNSTFDAGVLNVILGPSGSGKTSLLNTMAQRLPDGLMQYHVAGGRMVLGGSIASKELITSLTSYVCQDDNALLPSLTVRETLRFAALLRLPTWMSIDDKIQRSEDVLRKLGLTECADTRIGNAIIKGISGGEKRRCTIAVQILTDPKILFLDEPTSGLDAYTATSIIEVLEELAKEGRTIVLTIHQASFKLFEHFSTILLLARGGHQIYGGNRKDILPYLSKLGYECPSATNPADYVIDTVADRCDADGEIRLQRLIAQWTNREAAQDSIPGQSAAAMTPAELGSLKRSMAPLYISLPLILKRSMINLQRDIQAVLARTTQVIAFSVIITLFFAPLKTDYNSIQSRMGLIQEVIGVYFIGMLQNLAIYPTEMMVFNRECEDLVYSPEAFLLEYTILEIPFEISISLLFALLAGLATGFARSVQVFFVVAYNCFCIVNCGESVAIIFNTLFEHTAFAVNVTSALLSIALLLAGIVSIHLSPFLDWMNYLSPGKWAVGNLAPYHLRGLRLDCDENQRLDNGVCPLETGEDVLRLYGLDYDPELYLLALGVCMIVYRLVAYLVLKLKKAEFLKG</sequence>
<dbReference type="PROSITE" id="PS00211">
    <property type="entry name" value="ABC_TRANSPORTER_1"/>
    <property type="match status" value="1"/>
</dbReference>
<dbReference type="InterPro" id="IPR027417">
    <property type="entry name" value="P-loop_NTPase"/>
</dbReference>
<proteinExistence type="predicted"/>
<keyword evidence="7 8" id="KW-0472">Membrane</keyword>
<evidence type="ECO:0000256" key="4">
    <source>
        <dbReference type="ARBA" id="ARBA00022741"/>
    </source>
</evidence>
<dbReference type="AlphaFoldDB" id="U1GDA2"/>
<dbReference type="RefSeq" id="XP_007804303.1">
    <property type="nucleotide sequence ID" value="XM_007806112.1"/>
</dbReference>
<evidence type="ECO:0000313" key="11">
    <source>
        <dbReference type="Proteomes" id="UP000019373"/>
    </source>
</evidence>
<dbReference type="Proteomes" id="UP000019373">
    <property type="component" value="Unassembled WGS sequence"/>
</dbReference>
<gene>
    <name evidence="10" type="ORF">EPUS_08937</name>
</gene>
<dbReference type="GeneID" id="19243777"/>
<organism evidence="10 11">
    <name type="scientific">Endocarpon pusillum (strain Z07020 / HMAS-L-300199)</name>
    <name type="common">Lichen-forming fungus</name>
    <dbReference type="NCBI Taxonomy" id="1263415"/>
    <lineage>
        <taxon>Eukaryota</taxon>
        <taxon>Fungi</taxon>
        <taxon>Dikarya</taxon>
        <taxon>Ascomycota</taxon>
        <taxon>Pezizomycotina</taxon>
        <taxon>Eurotiomycetes</taxon>
        <taxon>Chaetothyriomycetidae</taxon>
        <taxon>Verrucariales</taxon>
        <taxon>Verrucariaceae</taxon>
        <taxon>Endocarpon</taxon>
    </lineage>
</organism>
<evidence type="ECO:0000256" key="8">
    <source>
        <dbReference type="SAM" id="Phobius"/>
    </source>
</evidence>
<feature type="transmembrane region" description="Helical" evidence="8">
    <location>
        <begin position="361"/>
        <end position="382"/>
    </location>
</feature>
<dbReference type="InterPro" id="IPR043926">
    <property type="entry name" value="ABCG_dom"/>
</dbReference>
<keyword evidence="2" id="KW-0813">Transport</keyword>
<dbReference type="OMA" id="ACGYFVQ"/>
<keyword evidence="6 8" id="KW-1133">Transmembrane helix</keyword>
<evidence type="ECO:0000256" key="3">
    <source>
        <dbReference type="ARBA" id="ARBA00022692"/>
    </source>
</evidence>
<evidence type="ECO:0000256" key="1">
    <source>
        <dbReference type="ARBA" id="ARBA00004141"/>
    </source>
</evidence>
<evidence type="ECO:0000256" key="6">
    <source>
        <dbReference type="ARBA" id="ARBA00022989"/>
    </source>
</evidence>
<name>U1GDA2_ENDPU</name>
<keyword evidence="4" id="KW-0547">Nucleotide-binding</keyword>
<dbReference type="SUPFAM" id="SSF52540">
    <property type="entry name" value="P-loop containing nucleoside triphosphate hydrolases"/>
    <property type="match status" value="2"/>
</dbReference>
<dbReference type="Pfam" id="PF01061">
    <property type="entry name" value="ABC2_membrane"/>
    <property type="match status" value="2"/>
</dbReference>
<feature type="transmembrane region" description="Helical" evidence="8">
    <location>
        <begin position="1233"/>
        <end position="1253"/>
    </location>
</feature>
<dbReference type="SMART" id="SM00382">
    <property type="entry name" value="AAA"/>
    <property type="match status" value="2"/>
</dbReference>
<dbReference type="GO" id="GO:0005524">
    <property type="term" value="F:ATP binding"/>
    <property type="evidence" value="ECO:0007669"/>
    <property type="project" value="UniProtKB-KW"/>
</dbReference>
<evidence type="ECO:0000256" key="2">
    <source>
        <dbReference type="ARBA" id="ARBA00022448"/>
    </source>
</evidence>